<dbReference type="eggNOG" id="ENOG5033JHU">
    <property type="taxonomic scope" value="Bacteria"/>
</dbReference>
<proteinExistence type="predicted"/>
<dbReference type="EMBL" id="CP019239">
    <property type="protein sequence ID" value="APW41973.1"/>
    <property type="molecule type" value="Genomic_DNA"/>
</dbReference>
<keyword evidence="3" id="KW-1185">Reference proteome</keyword>
<evidence type="ECO:0000313" key="3">
    <source>
        <dbReference type="Proteomes" id="UP000186110"/>
    </source>
</evidence>
<organism evidence="2 3">
    <name type="scientific">Rhodoferax saidenbachensis</name>
    <dbReference type="NCBI Taxonomy" id="1484693"/>
    <lineage>
        <taxon>Bacteria</taxon>
        <taxon>Pseudomonadati</taxon>
        <taxon>Pseudomonadota</taxon>
        <taxon>Betaproteobacteria</taxon>
        <taxon>Burkholderiales</taxon>
        <taxon>Comamonadaceae</taxon>
        <taxon>Rhodoferax</taxon>
    </lineage>
</organism>
<protein>
    <submittedName>
        <fullName evidence="2">Uncharacterized protein</fullName>
    </submittedName>
</protein>
<dbReference type="KEGG" id="rsb:RS694_05070"/>
<gene>
    <name evidence="2" type="ORF">RS694_05070</name>
</gene>
<evidence type="ECO:0000256" key="1">
    <source>
        <dbReference type="SAM" id="MobiDB-lite"/>
    </source>
</evidence>
<dbReference type="STRING" id="1484693.RS694_05070"/>
<accession>A0A1P8K7J7</accession>
<feature type="compositionally biased region" description="Low complexity" evidence="1">
    <location>
        <begin position="52"/>
        <end position="66"/>
    </location>
</feature>
<dbReference type="Proteomes" id="UP000186110">
    <property type="component" value="Chromosome"/>
</dbReference>
<sequence length="80" mass="8418">MRAIVGVLGLLIVLAIVGLLAKTQLGSMRAKPAVPNTSGVAMPVVTPDATPQQQSQQIQQQVQQSVEGAMQARPMPDDNK</sequence>
<name>A0A1P8K7J7_9BURK</name>
<reference evidence="2 3" key="1">
    <citation type="submission" date="2017-01" db="EMBL/GenBank/DDBJ databases">
        <authorList>
            <person name="Mah S.A."/>
            <person name="Swanson W.J."/>
            <person name="Moy G.W."/>
            <person name="Vacquier V.D."/>
        </authorList>
    </citation>
    <scope>NUCLEOTIDE SEQUENCE [LARGE SCALE GENOMIC DNA]</scope>
    <source>
        <strain evidence="2 3">DSM 22694</strain>
    </source>
</reference>
<evidence type="ECO:0000313" key="2">
    <source>
        <dbReference type="EMBL" id="APW41973.1"/>
    </source>
</evidence>
<dbReference type="RefSeq" id="WP_029709364.1">
    <property type="nucleotide sequence ID" value="NZ_CP019239.1"/>
</dbReference>
<feature type="region of interest" description="Disordered" evidence="1">
    <location>
        <begin position="39"/>
        <end position="80"/>
    </location>
</feature>
<dbReference type="AlphaFoldDB" id="A0A1P8K7J7"/>